<name>A0A062V4P4_9EURY</name>
<dbReference type="Proteomes" id="UP000027153">
    <property type="component" value="Unassembled WGS sequence"/>
</dbReference>
<dbReference type="AlphaFoldDB" id="A0A062V4P4"/>
<feature type="transmembrane region" description="Helical" evidence="6">
    <location>
        <begin position="272"/>
        <end position="288"/>
    </location>
</feature>
<keyword evidence="5 6" id="KW-0472">Membrane</keyword>
<evidence type="ECO:0008006" key="9">
    <source>
        <dbReference type="Google" id="ProtNLM"/>
    </source>
</evidence>
<evidence type="ECO:0000256" key="2">
    <source>
        <dbReference type="ARBA" id="ARBA00022475"/>
    </source>
</evidence>
<dbReference type="PANTHER" id="PTHR40277">
    <property type="entry name" value="BLL5419 PROTEIN"/>
    <property type="match status" value="1"/>
</dbReference>
<dbReference type="GO" id="GO:0005886">
    <property type="term" value="C:plasma membrane"/>
    <property type="evidence" value="ECO:0007669"/>
    <property type="project" value="UniProtKB-SubCell"/>
</dbReference>
<evidence type="ECO:0000313" key="7">
    <source>
        <dbReference type="EMBL" id="KCZ72307.1"/>
    </source>
</evidence>
<dbReference type="NCBIfam" id="TIGR00374">
    <property type="entry name" value="flippase-like domain"/>
    <property type="match status" value="1"/>
</dbReference>
<feature type="transmembrane region" description="Helical" evidence="6">
    <location>
        <begin position="126"/>
        <end position="149"/>
    </location>
</feature>
<evidence type="ECO:0000256" key="3">
    <source>
        <dbReference type="ARBA" id="ARBA00022692"/>
    </source>
</evidence>
<dbReference type="InterPro" id="IPR022791">
    <property type="entry name" value="L-PG_synthase/AglD"/>
</dbReference>
<accession>A0A062V4P4</accession>
<dbReference type="RefSeq" id="WP_048090422.1">
    <property type="nucleotide sequence ID" value="NZ_JMIY01000003.1"/>
</dbReference>
<keyword evidence="2" id="KW-1003">Cell membrane</keyword>
<dbReference type="OrthoDB" id="220057at2157"/>
<feature type="transmembrane region" description="Helical" evidence="6">
    <location>
        <begin position="243"/>
        <end position="260"/>
    </location>
</feature>
<dbReference type="EMBL" id="JMIY01000003">
    <property type="protein sequence ID" value="KCZ72307.1"/>
    <property type="molecule type" value="Genomic_DNA"/>
</dbReference>
<comment type="caution">
    <text evidence="7">The sequence shown here is derived from an EMBL/GenBank/DDBJ whole genome shotgun (WGS) entry which is preliminary data.</text>
</comment>
<sequence length="320" mass="36382">MIFNKKLFLNISKICLSLFLIYYIFTKIDATDAVSALKTVDVYFLLIAASIQIMNIPIRSYNWKQLLSVQGIHIPSKTLISITLVGAFFNNFLPTSMGGDVVRAYEISKLSNQTVRSTSTVVLLRLIGLIAIIIYSVIGVIIGYEIIVIKNLAKLVGVLALVPLVFFIMFYNIDKIKFIKPNINSMLRFDTKNIVKKIYDSIEIYKYHKKKCIRILLVSLLSELMIIIYFYFIALSLHQRIDLLYFFILIPLISIVEMLPISINGIGVREGAFLYFFTNIGMLGYIAISMSLLYYMHKVGISLIGGIIYALRGSKIKYVS</sequence>
<keyword evidence="4 6" id="KW-1133">Transmembrane helix</keyword>
<feature type="transmembrane region" description="Helical" evidence="6">
    <location>
        <begin position="40"/>
        <end position="58"/>
    </location>
</feature>
<feature type="transmembrane region" description="Helical" evidence="6">
    <location>
        <begin position="215"/>
        <end position="237"/>
    </location>
</feature>
<reference evidence="7 8" key="1">
    <citation type="journal article" date="2013" name="Nature">
        <title>Anaerobic oxidation of methane coupled to nitrate reduction in a novel archaeal lineage.</title>
        <authorList>
            <person name="Haroon M.F."/>
            <person name="Hu S."/>
            <person name="Shi Y."/>
            <person name="Imelfort M."/>
            <person name="Keller J."/>
            <person name="Hugenholtz P."/>
            <person name="Yuan Z."/>
            <person name="Tyson G.W."/>
        </authorList>
    </citation>
    <scope>NUCLEOTIDE SEQUENCE [LARGE SCALE GENOMIC DNA]</scope>
    <source>
        <strain evidence="7 8">ANME-2d</strain>
    </source>
</reference>
<gene>
    <name evidence="7" type="ORF">ANME2D_01713</name>
</gene>
<evidence type="ECO:0000256" key="1">
    <source>
        <dbReference type="ARBA" id="ARBA00004651"/>
    </source>
</evidence>
<organism evidence="7 8">
    <name type="scientific">Candidatus Methanoperedens nitratireducens</name>
    <dbReference type="NCBI Taxonomy" id="1392998"/>
    <lineage>
        <taxon>Archaea</taxon>
        <taxon>Methanobacteriati</taxon>
        <taxon>Methanobacteriota</taxon>
        <taxon>Stenosarchaea group</taxon>
        <taxon>Methanomicrobia</taxon>
        <taxon>Methanosarcinales</taxon>
        <taxon>ANME-2 cluster</taxon>
        <taxon>Candidatus Methanoperedentaceae</taxon>
        <taxon>Candidatus Methanoperedens</taxon>
    </lineage>
</organism>
<evidence type="ECO:0000313" key="8">
    <source>
        <dbReference type="Proteomes" id="UP000027153"/>
    </source>
</evidence>
<dbReference type="Pfam" id="PF03706">
    <property type="entry name" value="LPG_synthase_TM"/>
    <property type="match status" value="1"/>
</dbReference>
<evidence type="ECO:0000256" key="5">
    <source>
        <dbReference type="ARBA" id="ARBA00023136"/>
    </source>
</evidence>
<feature type="transmembrane region" description="Helical" evidence="6">
    <location>
        <begin position="155"/>
        <end position="173"/>
    </location>
</feature>
<dbReference type="PANTHER" id="PTHR40277:SF1">
    <property type="entry name" value="BLL5419 PROTEIN"/>
    <property type="match status" value="1"/>
</dbReference>
<protein>
    <recommendedName>
        <fullName evidence="9">Integral membrane protein</fullName>
    </recommendedName>
</protein>
<keyword evidence="8" id="KW-1185">Reference proteome</keyword>
<comment type="subcellular location">
    <subcellularLocation>
        <location evidence="1">Cell membrane</location>
        <topology evidence="1">Multi-pass membrane protein</topology>
    </subcellularLocation>
</comment>
<evidence type="ECO:0000256" key="6">
    <source>
        <dbReference type="SAM" id="Phobius"/>
    </source>
</evidence>
<proteinExistence type="predicted"/>
<evidence type="ECO:0000256" key="4">
    <source>
        <dbReference type="ARBA" id="ARBA00022989"/>
    </source>
</evidence>
<keyword evidence="3 6" id="KW-0812">Transmembrane</keyword>
<feature type="transmembrane region" description="Helical" evidence="6">
    <location>
        <begin position="7"/>
        <end position="25"/>
    </location>
</feature>